<accession>A0A9E8RUX5</accession>
<dbReference type="AlphaFoldDB" id="A0A9E8RUX5"/>
<dbReference type="Proteomes" id="UP001164718">
    <property type="component" value="Chromosome"/>
</dbReference>
<evidence type="ECO:0000313" key="2">
    <source>
        <dbReference type="Proteomes" id="UP001164718"/>
    </source>
</evidence>
<name>A0A9E8RUX5_9BACI</name>
<dbReference type="InterPro" id="IPR011042">
    <property type="entry name" value="6-blade_b-propeller_TolB-like"/>
</dbReference>
<protein>
    <submittedName>
        <fullName evidence="1">Uncharacterized protein</fullName>
    </submittedName>
</protein>
<dbReference type="EMBL" id="CP106878">
    <property type="protein sequence ID" value="WAA08821.1"/>
    <property type="molecule type" value="Genomic_DNA"/>
</dbReference>
<evidence type="ECO:0000313" key="1">
    <source>
        <dbReference type="EMBL" id="WAA08821.1"/>
    </source>
</evidence>
<reference evidence="1" key="1">
    <citation type="submission" date="2022-09" db="EMBL/GenBank/DDBJ databases">
        <title>Complete Genomes of Fervidibacillus albus and Fervidibacillus halotolerans isolated from tidal flat sediments.</title>
        <authorList>
            <person name="Kwon K.K."/>
            <person name="Yang S.-H."/>
            <person name="Park M.J."/>
            <person name="Oh H.-M."/>
        </authorList>
    </citation>
    <scope>NUCLEOTIDE SEQUENCE</scope>
    <source>
        <strain evidence="1">MEBiC13591</strain>
    </source>
</reference>
<proteinExistence type="predicted"/>
<gene>
    <name evidence="1" type="ORF">OE104_09380</name>
</gene>
<dbReference type="Gene3D" id="2.120.10.30">
    <property type="entry name" value="TolB, C-terminal domain"/>
    <property type="match status" value="1"/>
</dbReference>
<keyword evidence="2" id="KW-1185">Reference proteome</keyword>
<dbReference type="SUPFAM" id="SSF101898">
    <property type="entry name" value="NHL repeat"/>
    <property type="match status" value="1"/>
</dbReference>
<dbReference type="RefSeq" id="WP_275416603.1">
    <property type="nucleotide sequence ID" value="NZ_CP106878.1"/>
</dbReference>
<sequence length="173" mass="19951">MGDPHFVKQLNNGNWLIVDSLYHSVIEVNEQDEAVWLYGLIGGMPLNDPHCAARNDYEETLIVDSANHRLLIVSQDLEVLWECSFLPYEGQLVHLSWPRYADFLQNGNIFLIDGKLGVGFELKRNGQVTKIHRSMDMNVTFAMRKTRCIHMIGNEIVFISDNENSRILKVRYT</sequence>
<organism evidence="1 2">
    <name type="scientific">Fervidibacillus albus</name>
    <dbReference type="NCBI Taxonomy" id="2980026"/>
    <lineage>
        <taxon>Bacteria</taxon>
        <taxon>Bacillati</taxon>
        <taxon>Bacillota</taxon>
        <taxon>Bacilli</taxon>
        <taxon>Bacillales</taxon>
        <taxon>Bacillaceae</taxon>
        <taxon>Fervidibacillus</taxon>
    </lineage>
</organism>
<dbReference type="KEGG" id="faf:OE104_09380"/>